<comment type="caution">
    <text evidence="1">The sequence shown here is derived from an EMBL/GenBank/DDBJ whole genome shotgun (WGS) entry which is preliminary data.</text>
</comment>
<dbReference type="RefSeq" id="WP_007340292.1">
    <property type="nucleotide sequence ID" value="NZ_AMWG01000161.1"/>
</dbReference>
<gene>
    <name evidence="1" type="ORF">RBSWK_05747</name>
</gene>
<reference evidence="1 2" key="1">
    <citation type="journal article" date="2013" name="Mar. Genomics">
        <title>Expression of sulfatases in Rhodopirellula baltica and the diversity of sulfatases in the genus Rhodopirellula.</title>
        <authorList>
            <person name="Wegner C.E."/>
            <person name="Richter-Heitmann T."/>
            <person name="Klindworth A."/>
            <person name="Klockow C."/>
            <person name="Richter M."/>
            <person name="Achstetter T."/>
            <person name="Glockner F.O."/>
            <person name="Harder J."/>
        </authorList>
    </citation>
    <scope>NUCLEOTIDE SEQUENCE [LARGE SCALE GENOMIC DNA]</scope>
    <source>
        <strain evidence="1 2">SWK14</strain>
    </source>
</reference>
<dbReference type="EMBL" id="AMWG01000161">
    <property type="protein sequence ID" value="ELP30292.1"/>
    <property type="molecule type" value="Genomic_DNA"/>
</dbReference>
<name>L7C9F8_RHOBT</name>
<evidence type="ECO:0000313" key="2">
    <source>
        <dbReference type="Proteomes" id="UP000010959"/>
    </source>
</evidence>
<evidence type="ECO:0000313" key="1">
    <source>
        <dbReference type="EMBL" id="ELP30292.1"/>
    </source>
</evidence>
<organism evidence="1 2">
    <name type="scientific">Rhodopirellula baltica SWK14</name>
    <dbReference type="NCBI Taxonomy" id="993516"/>
    <lineage>
        <taxon>Bacteria</taxon>
        <taxon>Pseudomonadati</taxon>
        <taxon>Planctomycetota</taxon>
        <taxon>Planctomycetia</taxon>
        <taxon>Pirellulales</taxon>
        <taxon>Pirellulaceae</taxon>
        <taxon>Rhodopirellula</taxon>
    </lineage>
</organism>
<sequence length="66" mass="7193">MVSANILALDVDQLNRDWQWMLSALQSVLQRGGDEKLAELLPVPGCKLDPAKAPADSVQLTQAYSI</sequence>
<protein>
    <submittedName>
        <fullName evidence="1">Uncharacterized protein</fullName>
    </submittedName>
</protein>
<dbReference type="Proteomes" id="UP000010959">
    <property type="component" value="Unassembled WGS sequence"/>
</dbReference>
<feature type="non-terminal residue" evidence="1">
    <location>
        <position position="66"/>
    </location>
</feature>
<proteinExistence type="predicted"/>
<dbReference type="AlphaFoldDB" id="L7C9F8"/>
<accession>L7C9F8</accession>